<comment type="caution">
    <text evidence="1">The sequence shown here is derived from an EMBL/GenBank/DDBJ whole genome shotgun (WGS) entry which is preliminary data.</text>
</comment>
<proteinExistence type="predicted"/>
<sequence>MDSASDSSIGLDRRRCFLDPAQCPCPSGTRGFSRRSTVLRIFSRSSQPLCSNSLVCAQFPSGIWPGSLVDLLRFDRVYRAQWGGLVGINSTALLDCGASKGRVSSRRTFFKLIRVT</sequence>
<dbReference type="AlphaFoldDB" id="A0ABD1CIC8"/>
<organism evidence="1 2">
    <name type="scientific">Culex pipiens pipiens</name>
    <name type="common">Northern house mosquito</name>
    <dbReference type="NCBI Taxonomy" id="38569"/>
    <lineage>
        <taxon>Eukaryota</taxon>
        <taxon>Metazoa</taxon>
        <taxon>Ecdysozoa</taxon>
        <taxon>Arthropoda</taxon>
        <taxon>Hexapoda</taxon>
        <taxon>Insecta</taxon>
        <taxon>Pterygota</taxon>
        <taxon>Neoptera</taxon>
        <taxon>Endopterygota</taxon>
        <taxon>Diptera</taxon>
        <taxon>Nematocera</taxon>
        <taxon>Culicoidea</taxon>
        <taxon>Culicidae</taxon>
        <taxon>Culicinae</taxon>
        <taxon>Culicini</taxon>
        <taxon>Culex</taxon>
        <taxon>Culex</taxon>
    </lineage>
</organism>
<protein>
    <submittedName>
        <fullName evidence="1">Uncharacterized protein</fullName>
    </submittedName>
</protein>
<evidence type="ECO:0000313" key="2">
    <source>
        <dbReference type="Proteomes" id="UP001562425"/>
    </source>
</evidence>
<dbReference type="EMBL" id="JBEHCU010011879">
    <property type="protein sequence ID" value="KAL1376165.1"/>
    <property type="molecule type" value="Genomic_DNA"/>
</dbReference>
<gene>
    <name evidence="1" type="ORF">pipiens_017054</name>
</gene>
<dbReference type="Proteomes" id="UP001562425">
    <property type="component" value="Unassembled WGS sequence"/>
</dbReference>
<name>A0ABD1CIC8_CULPP</name>
<reference evidence="1 2" key="1">
    <citation type="submission" date="2024-05" db="EMBL/GenBank/DDBJ databases">
        <title>Culex pipiens pipiens assembly and annotation.</title>
        <authorList>
            <person name="Alout H."/>
            <person name="Durand T."/>
        </authorList>
    </citation>
    <scope>NUCLEOTIDE SEQUENCE [LARGE SCALE GENOMIC DNA]</scope>
    <source>
        <strain evidence="1">HA-2024</strain>
        <tissue evidence="1">Whole body</tissue>
    </source>
</reference>
<evidence type="ECO:0000313" key="1">
    <source>
        <dbReference type="EMBL" id="KAL1376165.1"/>
    </source>
</evidence>
<accession>A0ABD1CIC8</accession>
<keyword evidence="2" id="KW-1185">Reference proteome</keyword>